<feature type="transmembrane region" description="Helical" evidence="6">
    <location>
        <begin position="12"/>
        <end position="31"/>
    </location>
</feature>
<evidence type="ECO:0000313" key="8">
    <source>
        <dbReference type="EMBL" id="PIO43731.1"/>
    </source>
</evidence>
<feature type="transmembrane region" description="Helical" evidence="6">
    <location>
        <begin position="147"/>
        <end position="163"/>
    </location>
</feature>
<keyword evidence="5 6" id="KW-0472">Membrane</keyword>
<gene>
    <name evidence="8" type="ORF">B5P45_16480</name>
</gene>
<feature type="domain" description="EamA" evidence="7">
    <location>
        <begin position="8"/>
        <end position="140"/>
    </location>
</feature>
<feature type="domain" description="EamA" evidence="7">
    <location>
        <begin position="150"/>
        <end position="276"/>
    </location>
</feature>
<protein>
    <submittedName>
        <fullName evidence="8">EamA family transporter</fullName>
    </submittedName>
</protein>
<sequence>MALSPNLRGSLFMAIGMASFTFNDATVKFVAEHMNMGQVMLVRGSIATILILALAWHQGMLIPLREALHKMTILRVIGEVVGTVSFLVALVHVPLALTSAILQALPLVVTMGAAMFFGEPVGWRRWIAIIIGFSGVLIIVRPGNEGVSPYIFLIVITVVFAALRDLATRKVPRTIPVLMISALTSAGVSLAGVAMIGPLGGWTPMTLTNTLLLTLAACCVIVAYHFIILAMREGEISFVAPFRYTSLIWAILLGFLFFGDLPDIPMIIGSIIVIGSGLYTLYRERIVDRMKPVAIAAAAATTSPDGV</sequence>
<evidence type="ECO:0000259" key="7">
    <source>
        <dbReference type="Pfam" id="PF00892"/>
    </source>
</evidence>
<feature type="transmembrane region" description="Helical" evidence="6">
    <location>
        <begin position="238"/>
        <end position="258"/>
    </location>
</feature>
<keyword evidence="9" id="KW-1185">Reference proteome</keyword>
<dbReference type="KEGG" id="pht:BLM14_06100"/>
<dbReference type="SUPFAM" id="SSF103481">
    <property type="entry name" value="Multidrug resistance efflux transporter EmrE"/>
    <property type="match status" value="2"/>
</dbReference>
<evidence type="ECO:0000256" key="3">
    <source>
        <dbReference type="ARBA" id="ARBA00022692"/>
    </source>
</evidence>
<feature type="transmembrane region" description="Helical" evidence="6">
    <location>
        <begin position="37"/>
        <end position="56"/>
    </location>
</feature>
<feature type="transmembrane region" description="Helical" evidence="6">
    <location>
        <begin position="264"/>
        <end position="282"/>
    </location>
</feature>
<organism evidence="8 9">
    <name type="scientific">Phyllobacterium zundukense</name>
    <dbReference type="NCBI Taxonomy" id="1867719"/>
    <lineage>
        <taxon>Bacteria</taxon>
        <taxon>Pseudomonadati</taxon>
        <taxon>Pseudomonadota</taxon>
        <taxon>Alphaproteobacteria</taxon>
        <taxon>Hyphomicrobiales</taxon>
        <taxon>Phyllobacteriaceae</taxon>
        <taxon>Phyllobacterium</taxon>
    </lineage>
</organism>
<comment type="similarity">
    <text evidence="2">Belongs to the drug/metabolite transporter (DMT) superfamily. 10 TMS drug/metabolite exporter (DME) (TC 2.A.7.3) family.</text>
</comment>
<dbReference type="RefSeq" id="WP_162293139.1">
    <property type="nucleotide sequence ID" value="NZ_CP017940.1"/>
</dbReference>
<feature type="transmembrane region" description="Helical" evidence="6">
    <location>
        <begin position="125"/>
        <end position="141"/>
    </location>
</feature>
<dbReference type="Proteomes" id="UP000232163">
    <property type="component" value="Unassembled WGS sequence"/>
</dbReference>
<proteinExistence type="inferred from homology"/>
<dbReference type="Gene3D" id="1.10.3730.20">
    <property type="match status" value="2"/>
</dbReference>
<reference evidence="9" key="1">
    <citation type="journal article" date="2017" name="Int J Environ Stud">
        <title>Does the Miocene-Pliocene relict legume Oxytropis triphylla form nitrogen-fixing nodules with a combination of bacterial strains?</title>
        <authorList>
            <person name="Safronova V."/>
            <person name="Belimov A."/>
            <person name="Sazanova A."/>
            <person name="Kuznetsova I."/>
            <person name="Popova J."/>
            <person name="Andronov E."/>
            <person name="Verkhozina A."/>
            <person name="Tikhonovich I."/>
        </authorList>
    </citation>
    <scope>NUCLEOTIDE SEQUENCE [LARGE SCALE GENOMIC DNA]</scope>
    <source>
        <strain evidence="9">Tri-38</strain>
    </source>
</reference>
<dbReference type="EMBL" id="MZMT01000037">
    <property type="protein sequence ID" value="PIO43731.1"/>
    <property type="molecule type" value="Genomic_DNA"/>
</dbReference>
<evidence type="ECO:0000256" key="4">
    <source>
        <dbReference type="ARBA" id="ARBA00022989"/>
    </source>
</evidence>
<dbReference type="GO" id="GO:0016020">
    <property type="term" value="C:membrane"/>
    <property type="evidence" value="ECO:0007669"/>
    <property type="project" value="UniProtKB-SubCell"/>
</dbReference>
<keyword evidence="4 6" id="KW-1133">Transmembrane helix</keyword>
<accession>A0A2N9VW63</accession>
<feature type="transmembrane region" description="Helical" evidence="6">
    <location>
        <begin position="175"/>
        <end position="199"/>
    </location>
</feature>
<evidence type="ECO:0000313" key="9">
    <source>
        <dbReference type="Proteomes" id="UP000232163"/>
    </source>
</evidence>
<keyword evidence="3 6" id="KW-0812">Transmembrane</keyword>
<dbReference type="Pfam" id="PF00892">
    <property type="entry name" value="EamA"/>
    <property type="match status" value="2"/>
</dbReference>
<dbReference type="PANTHER" id="PTHR22911:SF6">
    <property type="entry name" value="SOLUTE CARRIER FAMILY 35 MEMBER G1"/>
    <property type="match status" value="1"/>
</dbReference>
<dbReference type="PANTHER" id="PTHR22911">
    <property type="entry name" value="ACYL-MALONYL CONDENSING ENZYME-RELATED"/>
    <property type="match status" value="1"/>
</dbReference>
<comment type="caution">
    <text evidence="8">The sequence shown here is derived from an EMBL/GenBank/DDBJ whole genome shotgun (WGS) entry which is preliminary data.</text>
</comment>
<dbReference type="InterPro" id="IPR037185">
    <property type="entry name" value="EmrE-like"/>
</dbReference>
<evidence type="ECO:0000256" key="2">
    <source>
        <dbReference type="ARBA" id="ARBA00009853"/>
    </source>
</evidence>
<dbReference type="InterPro" id="IPR000620">
    <property type="entry name" value="EamA_dom"/>
</dbReference>
<evidence type="ECO:0000256" key="6">
    <source>
        <dbReference type="SAM" id="Phobius"/>
    </source>
</evidence>
<feature type="transmembrane region" description="Helical" evidence="6">
    <location>
        <begin position="211"/>
        <end position="231"/>
    </location>
</feature>
<comment type="subcellular location">
    <subcellularLocation>
        <location evidence="1">Membrane</location>
        <topology evidence="1">Multi-pass membrane protein</topology>
    </subcellularLocation>
</comment>
<name>A0A2N9VW63_9HYPH</name>
<evidence type="ECO:0000256" key="1">
    <source>
        <dbReference type="ARBA" id="ARBA00004141"/>
    </source>
</evidence>
<evidence type="ECO:0000256" key="5">
    <source>
        <dbReference type="ARBA" id="ARBA00023136"/>
    </source>
</evidence>
<dbReference type="AlphaFoldDB" id="A0A2N9VW63"/>